<dbReference type="Proteomes" id="UP000366051">
    <property type="component" value="Chromosome"/>
</dbReference>
<dbReference type="GO" id="GO:0046872">
    <property type="term" value="F:metal ion binding"/>
    <property type="evidence" value="ECO:0007669"/>
    <property type="project" value="UniProtKB-UniRule"/>
</dbReference>
<dbReference type="SUPFAM" id="SSF63882">
    <property type="entry name" value="MoeA N-terminal region -like"/>
    <property type="match status" value="1"/>
</dbReference>
<dbReference type="Pfam" id="PF03453">
    <property type="entry name" value="MoeA_N"/>
    <property type="match status" value="1"/>
</dbReference>
<comment type="function">
    <text evidence="2 13">Catalyzes the insertion of molybdate into adenylated molybdopterin with the concomitant release of AMP.</text>
</comment>
<keyword evidence="9 13" id="KW-0479">Metal-binding</keyword>
<dbReference type="CDD" id="cd00887">
    <property type="entry name" value="MoeA"/>
    <property type="match status" value="1"/>
</dbReference>
<evidence type="ECO:0000256" key="4">
    <source>
        <dbReference type="ARBA" id="ARBA00010763"/>
    </source>
</evidence>
<evidence type="ECO:0000259" key="14">
    <source>
        <dbReference type="SMART" id="SM00852"/>
    </source>
</evidence>
<organism evidence="15 16">
    <name type="scientific">Heliorestis convoluta</name>
    <dbReference type="NCBI Taxonomy" id="356322"/>
    <lineage>
        <taxon>Bacteria</taxon>
        <taxon>Bacillati</taxon>
        <taxon>Bacillota</taxon>
        <taxon>Clostridia</taxon>
        <taxon>Eubacteriales</taxon>
        <taxon>Heliobacteriaceae</taxon>
        <taxon>Heliorestis</taxon>
    </lineage>
</organism>
<dbReference type="InterPro" id="IPR005111">
    <property type="entry name" value="MoeA_C_domain_IV"/>
</dbReference>
<reference evidence="16" key="1">
    <citation type="submission" date="2019-11" db="EMBL/GenBank/DDBJ databases">
        <title>Genome sequence of Heliorestis convoluta strain HH, an alkaliphilic and minimalistic phototrophic bacterium from a soda lake in Egypt.</title>
        <authorList>
            <person name="Dewey E.D."/>
            <person name="Stokes L.M."/>
            <person name="Burchell B.M."/>
            <person name="Shaffer K.N."/>
            <person name="Huntington A.M."/>
            <person name="Baker J.M."/>
            <person name="Nadendla S."/>
            <person name="Giglio M.G."/>
            <person name="Touchman J.W."/>
            <person name="Blankenship R.E."/>
            <person name="Madigan M.T."/>
            <person name="Sattley W.M."/>
        </authorList>
    </citation>
    <scope>NUCLEOTIDE SEQUENCE [LARGE SCALE GENOMIC DNA]</scope>
    <source>
        <strain evidence="16">HH</strain>
    </source>
</reference>
<evidence type="ECO:0000256" key="8">
    <source>
        <dbReference type="ARBA" id="ARBA00022679"/>
    </source>
</evidence>
<comment type="similarity">
    <text evidence="4 13">Belongs to the MoeA family.</text>
</comment>
<dbReference type="UniPathway" id="UPA00344"/>
<dbReference type="KEGG" id="hcv:FTV88_0855"/>
<evidence type="ECO:0000256" key="1">
    <source>
        <dbReference type="ARBA" id="ARBA00001946"/>
    </source>
</evidence>
<evidence type="ECO:0000256" key="5">
    <source>
        <dbReference type="ARBA" id="ARBA00013269"/>
    </source>
</evidence>
<dbReference type="InterPro" id="IPR001453">
    <property type="entry name" value="MoaB/Mog_dom"/>
</dbReference>
<evidence type="ECO:0000256" key="10">
    <source>
        <dbReference type="ARBA" id="ARBA00022842"/>
    </source>
</evidence>
<dbReference type="Gene3D" id="3.90.105.10">
    <property type="entry name" value="Molybdopterin biosynthesis moea protein, domain 2"/>
    <property type="match status" value="1"/>
</dbReference>
<dbReference type="InterPro" id="IPR036688">
    <property type="entry name" value="MoeA_C_domain_IV_sf"/>
</dbReference>
<dbReference type="InterPro" id="IPR036135">
    <property type="entry name" value="MoeA_linker/N_sf"/>
</dbReference>
<dbReference type="InterPro" id="IPR036425">
    <property type="entry name" value="MoaB/Mog-like_dom_sf"/>
</dbReference>
<dbReference type="GO" id="GO:0006777">
    <property type="term" value="P:Mo-molybdopterin cofactor biosynthetic process"/>
    <property type="evidence" value="ECO:0007669"/>
    <property type="project" value="UniProtKB-UniRule"/>
</dbReference>
<dbReference type="Gene3D" id="2.170.190.11">
    <property type="entry name" value="Molybdopterin biosynthesis moea protein, domain 3"/>
    <property type="match status" value="1"/>
</dbReference>
<dbReference type="PANTHER" id="PTHR10192">
    <property type="entry name" value="MOLYBDOPTERIN BIOSYNTHESIS PROTEIN"/>
    <property type="match status" value="1"/>
</dbReference>
<proteinExistence type="inferred from homology"/>
<dbReference type="Pfam" id="PF03454">
    <property type="entry name" value="MoeA_C"/>
    <property type="match status" value="1"/>
</dbReference>
<evidence type="ECO:0000256" key="6">
    <source>
        <dbReference type="ARBA" id="ARBA00021108"/>
    </source>
</evidence>
<dbReference type="PANTHER" id="PTHR10192:SF5">
    <property type="entry name" value="GEPHYRIN"/>
    <property type="match status" value="1"/>
</dbReference>
<sequence>MEFFQAISFEKAKESIIHSLRHIRADQEKVDLPQALHRIAATHVIAQENLPPFSRSTVDGFAVRSADTFGASESAPSLFLVAGEVSMGAAASMTLQPGEAVIIPTGGMLPPGADAVVMVEHSEQPDDQTALITKMVAPGENVVMKGEDLSIGTTIVAEGQKITSPHIGALAAAGMASVNVRKKIFVTILSTGDELVDITATAEVGQIRDTNSYALAAMLEAYGCEVRRWGIVKDRYEDFSKALADALSYSDVVVISGGSSVGTRDYTVQAIKGMNQAQLLFHGLAIKPGKPTIYGIVGSVPVFGLPGHPVAAMTICELLVKLAIRQLQGHQEASSRHTLVASLTRNIPSAPGRDDFFPAKLFKQEGQYRATPLFGKSGLIHLLTEADGLIHIPSEKSGLYEGDKVDVLVMT</sequence>
<keyword evidence="10 13" id="KW-0460">Magnesium</keyword>
<keyword evidence="7 13" id="KW-0500">Molybdenum</keyword>
<accession>A0A5Q2N144</accession>
<evidence type="ECO:0000256" key="2">
    <source>
        <dbReference type="ARBA" id="ARBA00002901"/>
    </source>
</evidence>
<evidence type="ECO:0000256" key="12">
    <source>
        <dbReference type="ARBA" id="ARBA00047317"/>
    </source>
</evidence>
<dbReference type="SMART" id="SM00852">
    <property type="entry name" value="MoCF_biosynth"/>
    <property type="match status" value="1"/>
</dbReference>
<evidence type="ECO:0000256" key="11">
    <source>
        <dbReference type="ARBA" id="ARBA00023150"/>
    </source>
</evidence>
<evidence type="ECO:0000256" key="9">
    <source>
        <dbReference type="ARBA" id="ARBA00022723"/>
    </source>
</evidence>
<keyword evidence="11 13" id="KW-0501">Molybdenum cofactor biosynthesis</keyword>
<dbReference type="Gene3D" id="2.40.340.10">
    <property type="entry name" value="MoeA, C-terminal, domain IV"/>
    <property type="match status" value="1"/>
</dbReference>
<evidence type="ECO:0000313" key="15">
    <source>
        <dbReference type="EMBL" id="QGG47012.1"/>
    </source>
</evidence>
<comment type="pathway">
    <text evidence="3 13">Cofactor biosynthesis; molybdopterin biosynthesis.</text>
</comment>
<protein>
    <recommendedName>
        <fullName evidence="6 13">Molybdopterin molybdenumtransferase</fullName>
        <ecNumber evidence="5 13">2.10.1.1</ecNumber>
    </recommendedName>
</protein>
<dbReference type="RefSeq" id="WP_153724480.1">
    <property type="nucleotide sequence ID" value="NZ_CP045875.1"/>
</dbReference>
<comment type="cofactor">
    <cofactor evidence="1 13">
        <name>Mg(2+)</name>
        <dbReference type="ChEBI" id="CHEBI:18420"/>
    </cofactor>
</comment>
<dbReference type="OrthoDB" id="9804758at2"/>
<gene>
    <name evidence="15" type="primary">moeA</name>
    <name evidence="15" type="ORF">FTV88_0855</name>
</gene>
<dbReference type="GO" id="GO:0061599">
    <property type="term" value="F:molybdopterin molybdotransferase activity"/>
    <property type="evidence" value="ECO:0007669"/>
    <property type="project" value="UniProtKB-UniRule"/>
</dbReference>
<evidence type="ECO:0000256" key="13">
    <source>
        <dbReference type="RuleBase" id="RU365090"/>
    </source>
</evidence>
<name>A0A5Q2N144_9FIRM</name>
<keyword evidence="8 13" id="KW-0808">Transferase</keyword>
<comment type="catalytic activity">
    <reaction evidence="12">
        <text>adenylyl-molybdopterin + molybdate = Mo-molybdopterin + AMP + H(+)</text>
        <dbReference type="Rhea" id="RHEA:35047"/>
        <dbReference type="ChEBI" id="CHEBI:15378"/>
        <dbReference type="ChEBI" id="CHEBI:36264"/>
        <dbReference type="ChEBI" id="CHEBI:62727"/>
        <dbReference type="ChEBI" id="CHEBI:71302"/>
        <dbReference type="ChEBI" id="CHEBI:456215"/>
        <dbReference type="EC" id="2.10.1.1"/>
    </reaction>
</comment>
<dbReference type="AlphaFoldDB" id="A0A5Q2N144"/>
<dbReference type="InterPro" id="IPR005110">
    <property type="entry name" value="MoeA_linker/N"/>
</dbReference>
<dbReference type="NCBIfam" id="NF045515">
    <property type="entry name" value="Glp_gephyrin"/>
    <property type="match status" value="1"/>
</dbReference>
<dbReference type="GO" id="GO:0005829">
    <property type="term" value="C:cytosol"/>
    <property type="evidence" value="ECO:0007669"/>
    <property type="project" value="TreeGrafter"/>
</dbReference>
<evidence type="ECO:0000313" key="16">
    <source>
        <dbReference type="Proteomes" id="UP000366051"/>
    </source>
</evidence>
<dbReference type="FunFam" id="3.40.980.10:FF:000004">
    <property type="entry name" value="Molybdopterin molybdenumtransferase"/>
    <property type="match status" value="1"/>
</dbReference>
<feature type="domain" description="MoaB/Mog" evidence="14">
    <location>
        <begin position="187"/>
        <end position="326"/>
    </location>
</feature>
<evidence type="ECO:0000256" key="7">
    <source>
        <dbReference type="ARBA" id="ARBA00022505"/>
    </source>
</evidence>
<dbReference type="Pfam" id="PF00994">
    <property type="entry name" value="MoCF_biosynth"/>
    <property type="match status" value="1"/>
</dbReference>
<keyword evidence="16" id="KW-1185">Reference proteome</keyword>
<dbReference type="EMBL" id="CP045875">
    <property type="protein sequence ID" value="QGG47012.1"/>
    <property type="molecule type" value="Genomic_DNA"/>
</dbReference>
<dbReference type="SUPFAM" id="SSF53218">
    <property type="entry name" value="Molybdenum cofactor biosynthesis proteins"/>
    <property type="match status" value="1"/>
</dbReference>
<dbReference type="NCBIfam" id="TIGR00177">
    <property type="entry name" value="molyb_syn"/>
    <property type="match status" value="1"/>
</dbReference>
<dbReference type="SUPFAM" id="SSF63867">
    <property type="entry name" value="MoeA C-terminal domain-like"/>
    <property type="match status" value="1"/>
</dbReference>
<evidence type="ECO:0000256" key="3">
    <source>
        <dbReference type="ARBA" id="ARBA00005046"/>
    </source>
</evidence>
<dbReference type="InterPro" id="IPR038987">
    <property type="entry name" value="MoeA-like"/>
</dbReference>
<dbReference type="Gene3D" id="3.40.980.10">
    <property type="entry name" value="MoaB/Mog-like domain"/>
    <property type="match status" value="1"/>
</dbReference>
<dbReference type="EC" id="2.10.1.1" evidence="5 13"/>